<protein>
    <submittedName>
        <fullName evidence="2">Uncharacterized protein</fullName>
    </submittedName>
</protein>
<name>A0AAD1WS30_PELCU</name>
<evidence type="ECO:0000313" key="2">
    <source>
        <dbReference type="EMBL" id="CAH2320992.1"/>
    </source>
</evidence>
<feature type="compositionally biased region" description="Polar residues" evidence="1">
    <location>
        <begin position="231"/>
        <end position="251"/>
    </location>
</feature>
<dbReference type="EMBL" id="OW240922">
    <property type="protein sequence ID" value="CAH2320992.1"/>
    <property type="molecule type" value="Genomic_DNA"/>
</dbReference>
<organism evidence="2 3">
    <name type="scientific">Pelobates cultripes</name>
    <name type="common">Western spadefoot toad</name>
    <dbReference type="NCBI Taxonomy" id="61616"/>
    <lineage>
        <taxon>Eukaryota</taxon>
        <taxon>Metazoa</taxon>
        <taxon>Chordata</taxon>
        <taxon>Craniata</taxon>
        <taxon>Vertebrata</taxon>
        <taxon>Euteleostomi</taxon>
        <taxon>Amphibia</taxon>
        <taxon>Batrachia</taxon>
        <taxon>Anura</taxon>
        <taxon>Pelobatoidea</taxon>
        <taxon>Pelobatidae</taxon>
        <taxon>Pelobates</taxon>
    </lineage>
</organism>
<evidence type="ECO:0000313" key="3">
    <source>
        <dbReference type="Proteomes" id="UP001295444"/>
    </source>
</evidence>
<sequence length="347" mass="39130">MDKNNWVNEKILDLTLEIIYLLTGEDHMVVKKPSDNACPRMVPPSLSLIHDRNHDQKILELTNQIIELLTREEWEYIEGHKDINKVVIMEDYLSDTVIGKPAPGGFYTNIVSPNSETQEESVNQINDVGTSVKRKNSIQSERVTCISSEAPSGEEVTDHAFIKQEPTSWEEGNLTDISTPTNHPCTHIKEESASWEEGNLTAIYTPSEHPQIEHPSIHIKEEPISWEEGNLTDTDNSTPTEHPQTDDTSSVIKGYVKSNPNSPEFTSKESIIEPKKVDKFIIYTSEPNCSSLTFRVTTSGVSLAEVTESTAHSLADRHAAILEEGRSHCKVYLWKELVWSMELMDEC</sequence>
<proteinExistence type="predicted"/>
<feature type="region of interest" description="Disordered" evidence="1">
    <location>
        <begin position="228"/>
        <end position="269"/>
    </location>
</feature>
<dbReference type="Proteomes" id="UP001295444">
    <property type="component" value="Chromosome 11"/>
</dbReference>
<dbReference type="AlphaFoldDB" id="A0AAD1WS30"/>
<accession>A0AAD1WS30</accession>
<keyword evidence="3" id="KW-1185">Reference proteome</keyword>
<gene>
    <name evidence="2" type="ORF">PECUL_23A062619</name>
</gene>
<reference evidence="2" key="1">
    <citation type="submission" date="2022-03" db="EMBL/GenBank/DDBJ databases">
        <authorList>
            <person name="Alioto T."/>
            <person name="Alioto T."/>
            <person name="Gomez Garrido J."/>
        </authorList>
    </citation>
    <scope>NUCLEOTIDE SEQUENCE</scope>
</reference>
<evidence type="ECO:0000256" key="1">
    <source>
        <dbReference type="SAM" id="MobiDB-lite"/>
    </source>
</evidence>